<comment type="subcellular location">
    <subcellularLocation>
        <location evidence="1">Cell membrane</location>
        <topology evidence="1">Multi-pass membrane protein</topology>
    </subcellularLocation>
</comment>
<feature type="transmembrane region" description="Helical" evidence="6">
    <location>
        <begin position="63"/>
        <end position="81"/>
    </location>
</feature>
<protein>
    <submittedName>
        <fullName evidence="7">LptF/LptG family permease</fullName>
    </submittedName>
</protein>
<dbReference type="PANTHER" id="PTHR33529">
    <property type="entry name" value="SLR0882 PROTEIN-RELATED"/>
    <property type="match status" value="1"/>
</dbReference>
<feature type="transmembrane region" description="Helical" evidence="6">
    <location>
        <begin position="102"/>
        <end position="121"/>
    </location>
</feature>
<evidence type="ECO:0000313" key="8">
    <source>
        <dbReference type="Proteomes" id="UP000266385"/>
    </source>
</evidence>
<gene>
    <name evidence="7" type="ORF">D1223_10820</name>
</gene>
<evidence type="ECO:0000256" key="4">
    <source>
        <dbReference type="ARBA" id="ARBA00022989"/>
    </source>
</evidence>
<feature type="transmembrane region" description="Helical" evidence="6">
    <location>
        <begin position="285"/>
        <end position="306"/>
    </location>
</feature>
<dbReference type="GO" id="GO:0015920">
    <property type="term" value="P:lipopolysaccharide transport"/>
    <property type="evidence" value="ECO:0007669"/>
    <property type="project" value="TreeGrafter"/>
</dbReference>
<reference evidence="7 8" key="1">
    <citation type="submission" date="2018-08" db="EMBL/GenBank/DDBJ databases">
        <title>Henriciella mobilis sp. nov., isolated from seawater.</title>
        <authorList>
            <person name="Cheng H."/>
            <person name="Wu Y.-H."/>
            <person name="Xu X.-W."/>
            <person name="Guo L.-L."/>
        </authorList>
    </citation>
    <scope>NUCLEOTIDE SEQUENCE [LARGE SCALE GENOMIC DNA]</scope>
    <source>
        <strain evidence="7 8">JN25</strain>
    </source>
</reference>
<dbReference type="InterPro" id="IPR005495">
    <property type="entry name" value="LptG/LptF_permease"/>
</dbReference>
<feature type="transmembrane region" description="Helical" evidence="6">
    <location>
        <begin position="348"/>
        <end position="368"/>
    </location>
</feature>
<keyword evidence="4 6" id="KW-1133">Transmembrane helix</keyword>
<keyword evidence="5 6" id="KW-0472">Membrane</keyword>
<dbReference type="AlphaFoldDB" id="A0A399RBU9"/>
<keyword evidence="8" id="KW-1185">Reference proteome</keyword>
<dbReference type="EMBL" id="QWFX01000013">
    <property type="protein sequence ID" value="RIJ27911.1"/>
    <property type="molecule type" value="Genomic_DNA"/>
</dbReference>
<evidence type="ECO:0000256" key="5">
    <source>
        <dbReference type="ARBA" id="ARBA00023136"/>
    </source>
</evidence>
<feature type="transmembrane region" description="Helical" evidence="6">
    <location>
        <begin position="318"/>
        <end position="336"/>
    </location>
</feature>
<evidence type="ECO:0000256" key="3">
    <source>
        <dbReference type="ARBA" id="ARBA00022692"/>
    </source>
</evidence>
<evidence type="ECO:0000256" key="6">
    <source>
        <dbReference type="SAM" id="Phobius"/>
    </source>
</evidence>
<evidence type="ECO:0000313" key="7">
    <source>
        <dbReference type="EMBL" id="RIJ27911.1"/>
    </source>
</evidence>
<keyword evidence="2" id="KW-1003">Cell membrane</keyword>
<comment type="caution">
    <text evidence="7">The sequence shown here is derived from an EMBL/GenBank/DDBJ whole genome shotgun (WGS) entry which is preliminary data.</text>
</comment>
<dbReference type="RefSeq" id="WP_119376447.1">
    <property type="nucleotide sequence ID" value="NZ_QWFX01000013.1"/>
</dbReference>
<proteinExistence type="predicted"/>
<dbReference type="Proteomes" id="UP000266385">
    <property type="component" value="Unassembled WGS sequence"/>
</dbReference>
<name>A0A399RBU9_9PROT</name>
<feature type="transmembrane region" description="Helical" evidence="6">
    <location>
        <begin position="9"/>
        <end position="32"/>
    </location>
</feature>
<organism evidence="7 8">
    <name type="scientific">Henriciella mobilis</name>
    <dbReference type="NCBI Taxonomy" id="2305467"/>
    <lineage>
        <taxon>Bacteria</taxon>
        <taxon>Pseudomonadati</taxon>
        <taxon>Pseudomonadota</taxon>
        <taxon>Alphaproteobacteria</taxon>
        <taxon>Hyphomonadales</taxon>
        <taxon>Hyphomonadaceae</taxon>
        <taxon>Henriciella</taxon>
    </lineage>
</organism>
<dbReference type="PANTHER" id="PTHR33529:SF2">
    <property type="entry name" value="LIPOPOLYSACCHARIDE EXPORT SYSTEM PERMEASE PROTEIN LPTG"/>
    <property type="match status" value="1"/>
</dbReference>
<sequence length="372" mass="40770">MFLNRIQRYILMQCIMGLLLVMTVFVVTILLVDVVEQLRTVGGDIELPPLIAVQLSLMKLPGLIEQTLPFGILVAAMMAYSRLNVRSELSVIRASGVSAWQFLTPLVVMCVSLGLFSMMVLNPLGARLSDQFESLRNQLLVSGGVRIDSSKNDVWLRQGDGNSQIVIHADSVDETGQVFEGVKMLEEGRVYVNGQPTQRFEFVRRIDAERARIVGGFWQIDNLIENEPGQPPRTMPSLAIPTDLDPDTLLNRFTSPNTIGFWTLPHFVEQTRQAGLDSSRFAVRLYGLTAIPVFYTAMGLIGAIVCLRLSRLGGTSRLVATGSVSAIGVFFIMQFSSSLGASGALPPIIAAWSPALFALFASLTVLAYREDG</sequence>
<evidence type="ECO:0000256" key="1">
    <source>
        <dbReference type="ARBA" id="ARBA00004651"/>
    </source>
</evidence>
<evidence type="ECO:0000256" key="2">
    <source>
        <dbReference type="ARBA" id="ARBA00022475"/>
    </source>
</evidence>
<dbReference type="Pfam" id="PF03739">
    <property type="entry name" value="LptF_LptG"/>
    <property type="match status" value="1"/>
</dbReference>
<keyword evidence="3 6" id="KW-0812">Transmembrane</keyword>
<dbReference type="GO" id="GO:0043190">
    <property type="term" value="C:ATP-binding cassette (ABC) transporter complex"/>
    <property type="evidence" value="ECO:0007669"/>
    <property type="project" value="TreeGrafter"/>
</dbReference>
<accession>A0A399RBU9</accession>
<dbReference type="OrthoDB" id="9798468at2"/>